<keyword evidence="1" id="KW-0863">Zinc-finger</keyword>
<evidence type="ECO:0000313" key="4">
    <source>
        <dbReference type="Proteomes" id="UP001634007"/>
    </source>
</evidence>
<keyword evidence="1" id="KW-0862">Zinc</keyword>
<comment type="caution">
    <text evidence="3">The sequence shown here is derived from an EMBL/GenBank/DDBJ whole genome shotgun (WGS) entry which is preliminary data.</text>
</comment>
<name>A0ABD3KFT0_EUCGL</name>
<keyword evidence="4" id="KW-1185">Reference proteome</keyword>
<evidence type="ECO:0000313" key="3">
    <source>
        <dbReference type="EMBL" id="KAL3738715.1"/>
    </source>
</evidence>
<feature type="domain" description="C2H2-type" evidence="2">
    <location>
        <begin position="37"/>
        <end position="64"/>
    </location>
</feature>
<organism evidence="3 4">
    <name type="scientific">Eucalyptus globulus</name>
    <name type="common">Tasmanian blue gum</name>
    <dbReference type="NCBI Taxonomy" id="34317"/>
    <lineage>
        <taxon>Eukaryota</taxon>
        <taxon>Viridiplantae</taxon>
        <taxon>Streptophyta</taxon>
        <taxon>Embryophyta</taxon>
        <taxon>Tracheophyta</taxon>
        <taxon>Spermatophyta</taxon>
        <taxon>Magnoliopsida</taxon>
        <taxon>eudicotyledons</taxon>
        <taxon>Gunneridae</taxon>
        <taxon>Pentapetalae</taxon>
        <taxon>rosids</taxon>
        <taxon>malvids</taxon>
        <taxon>Myrtales</taxon>
        <taxon>Myrtaceae</taxon>
        <taxon>Myrtoideae</taxon>
        <taxon>Eucalypteae</taxon>
        <taxon>Eucalyptus</taxon>
    </lineage>
</organism>
<dbReference type="Gene3D" id="3.30.160.60">
    <property type="entry name" value="Classic Zinc Finger"/>
    <property type="match status" value="1"/>
</dbReference>
<dbReference type="PROSITE" id="PS50157">
    <property type="entry name" value="ZINC_FINGER_C2H2_2"/>
    <property type="match status" value="1"/>
</dbReference>
<gene>
    <name evidence="3" type="ORF">ACJRO7_020144</name>
</gene>
<protein>
    <recommendedName>
        <fullName evidence="2">C2H2-type domain-containing protein</fullName>
    </recommendedName>
</protein>
<dbReference type="InterPro" id="IPR013087">
    <property type="entry name" value="Znf_C2H2_type"/>
</dbReference>
<dbReference type="GO" id="GO:0008270">
    <property type="term" value="F:zinc ion binding"/>
    <property type="evidence" value="ECO:0007669"/>
    <property type="project" value="UniProtKB-KW"/>
</dbReference>
<evidence type="ECO:0000259" key="2">
    <source>
        <dbReference type="PROSITE" id="PS50157"/>
    </source>
</evidence>
<dbReference type="AlphaFoldDB" id="A0ABD3KFT0"/>
<dbReference type="EMBL" id="JBJKBG010000005">
    <property type="protein sequence ID" value="KAL3738715.1"/>
    <property type="molecule type" value="Genomic_DNA"/>
</dbReference>
<dbReference type="SUPFAM" id="SSF57667">
    <property type="entry name" value="beta-beta-alpha zinc fingers"/>
    <property type="match status" value="1"/>
</dbReference>
<dbReference type="InterPro" id="IPR036236">
    <property type="entry name" value="Znf_C2H2_sf"/>
</dbReference>
<accession>A0ABD3KFT0</accession>
<dbReference type="Proteomes" id="UP001634007">
    <property type="component" value="Unassembled WGS sequence"/>
</dbReference>
<proteinExistence type="predicted"/>
<sequence length="104" mass="11114">MAGAEDRGSNVNRVEVLSSAGGSSTAWVVENALSGRYSCRLCNGKFASKRSVYGHLRIHTTEKEAAAGLLELRERNPSSPAMLSMSEKDKAVVAVLLKMKTEGS</sequence>
<evidence type="ECO:0000256" key="1">
    <source>
        <dbReference type="PROSITE-ProRule" id="PRU00042"/>
    </source>
</evidence>
<reference evidence="3 4" key="1">
    <citation type="submission" date="2024-11" db="EMBL/GenBank/DDBJ databases">
        <title>Chromosome-level genome assembly of Eucalyptus globulus Labill. provides insights into its genome evolution.</title>
        <authorList>
            <person name="Li X."/>
        </authorList>
    </citation>
    <scope>NUCLEOTIDE SEQUENCE [LARGE SCALE GENOMIC DNA]</scope>
    <source>
        <strain evidence="3">CL2024</strain>
        <tissue evidence="3">Fresh tender leaves</tissue>
    </source>
</reference>
<dbReference type="PROSITE" id="PS00028">
    <property type="entry name" value="ZINC_FINGER_C2H2_1"/>
    <property type="match status" value="1"/>
</dbReference>
<keyword evidence="1" id="KW-0479">Metal-binding</keyword>